<proteinExistence type="predicted"/>
<sequence length="154" mass="18391">MVLSRLWHYTQHASISAAVVKRWQSMLNKFVLSRQHDRHASSVRLISQEFLYMRRSEGGLGIPNLEALLKRQRLQLLLQFITAATAKGERNWTTSGSEVLMLILPHTGNRHALDFLTISLLRHGEMINWRLTSHWWRVMWTWWYKIRWDITQRD</sequence>
<comment type="caution">
    <text evidence="1">The sequence shown here is derived from an EMBL/GenBank/DDBJ whole genome shotgun (WGS) entry which is preliminary data.</text>
</comment>
<gene>
    <name evidence="1" type="ORF">PM001_LOCUS3430</name>
</gene>
<name>A0AAV1T7U9_9STRA</name>
<dbReference type="Proteomes" id="UP001162060">
    <property type="component" value="Unassembled WGS sequence"/>
</dbReference>
<protein>
    <submittedName>
        <fullName evidence="1">Uncharacterized protein</fullName>
    </submittedName>
</protein>
<reference evidence="1" key="1">
    <citation type="submission" date="2024-01" db="EMBL/GenBank/DDBJ databases">
        <authorList>
            <person name="Webb A."/>
        </authorList>
    </citation>
    <scope>NUCLEOTIDE SEQUENCE</scope>
    <source>
        <strain evidence="1">Pm1</strain>
    </source>
</reference>
<evidence type="ECO:0000313" key="1">
    <source>
        <dbReference type="EMBL" id="CAK7906920.1"/>
    </source>
</evidence>
<organism evidence="1 2">
    <name type="scientific">Peronospora matthiolae</name>
    <dbReference type="NCBI Taxonomy" id="2874970"/>
    <lineage>
        <taxon>Eukaryota</taxon>
        <taxon>Sar</taxon>
        <taxon>Stramenopiles</taxon>
        <taxon>Oomycota</taxon>
        <taxon>Peronosporomycetes</taxon>
        <taxon>Peronosporales</taxon>
        <taxon>Peronosporaceae</taxon>
        <taxon>Peronospora</taxon>
    </lineage>
</organism>
<accession>A0AAV1T7U9</accession>
<dbReference type="EMBL" id="CAKLBY020000031">
    <property type="protein sequence ID" value="CAK7906920.1"/>
    <property type="molecule type" value="Genomic_DNA"/>
</dbReference>
<evidence type="ECO:0000313" key="2">
    <source>
        <dbReference type="Proteomes" id="UP001162060"/>
    </source>
</evidence>
<dbReference type="AlphaFoldDB" id="A0AAV1T7U9"/>